<dbReference type="AlphaFoldDB" id="A0A4V6CYE3"/>
<dbReference type="GO" id="GO:0003677">
    <property type="term" value="F:DNA binding"/>
    <property type="evidence" value="ECO:0007669"/>
    <property type="project" value="InterPro"/>
</dbReference>
<dbReference type="GO" id="GO:0005829">
    <property type="term" value="C:cytosol"/>
    <property type="evidence" value="ECO:0007669"/>
    <property type="project" value="TreeGrafter"/>
</dbReference>
<dbReference type="InterPro" id="IPR014016">
    <property type="entry name" value="UvrD-like_ATP-bd"/>
</dbReference>
<dbReference type="PANTHER" id="PTHR11070:SF45">
    <property type="entry name" value="DNA 3'-5' HELICASE"/>
    <property type="match status" value="1"/>
</dbReference>
<dbReference type="PROSITE" id="PS51198">
    <property type="entry name" value="UVRD_HELICASE_ATP_BIND"/>
    <property type="match status" value="1"/>
</dbReference>
<dbReference type="GO" id="GO:0043138">
    <property type="term" value="F:3'-5' DNA helicase activity"/>
    <property type="evidence" value="ECO:0007669"/>
    <property type="project" value="UniProtKB-EC"/>
</dbReference>
<protein>
    <recommendedName>
        <fullName evidence="7">DNA 3'-5' helicase</fullName>
        <ecNumber evidence="7">5.6.2.4</ecNumber>
    </recommendedName>
</protein>
<comment type="catalytic activity">
    <reaction evidence="6">
        <text>Couples ATP hydrolysis with the unwinding of duplex DNA by translocating in the 3'-5' direction.</text>
        <dbReference type="EC" id="5.6.2.4"/>
    </reaction>
</comment>
<evidence type="ECO:0000256" key="6">
    <source>
        <dbReference type="ARBA" id="ARBA00034617"/>
    </source>
</evidence>
<sequence>MLELANTFHRSLNRLTNAEQTATKTIIFDYMSDPSRPGLSLHRVDKAREKGFWTIRVNRDLRIVVYKHSQKSVFCYVAHHDDAYSWAERRRFEVHPVTGAAQIVELVEIVREEIRTVTPEPARRGIFAHEGRDYLLSLGVPETYLELLLQVDEDGLLELLPRLPEEAQEALMAIATGERPEPRPVLQANIDADPFTHPDAQRRFWVASDEQMVAQALEKPWAEWLVFLHPSQRAAVERSVTGPARISGSAGTGKSVVAMHRAAHLARNTASGRILLTTFSKILSERLSEGMDTLLGSSSEARQRVEVIHLHAYAHRHVSRLKPLTIADDRTIDGFIEDARRDLDSTITNGFIRTEWDAIVDYWGIKTFDAYKVIARTGRGTAMNAALRRKLWDVFERVQRQLAANELYTFGEVCDLLRSRIEQDEARPFTHVVVDEAQDLGPRELGLVAALAPAASRSLTFAGDVGQRIFRWPFSWLSAGVDVRGRSHRLKVNYRTTAEIRLFSDHLLPARLTEVDGEPEERAAVSLLHGPKPDLKGANDLVGEVEILAEWLGGLQQLGVAPGEIAIFARTRRALQERAGPALERVGIGGTWLAPDKTHEDGKVILGTLHSAKGLEFRAVAIVACDDLQTPLQAALNLSNEPDEKRLTEERELSLLYVGCTRARDQLLITWSGTPSRFLDSVK</sequence>
<dbReference type="RefSeq" id="WP_137479413.1">
    <property type="nucleotide sequence ID" value="NZ_SZZP01000010.1"/>
</dbReference>
<dbReference type="PANTHER" id="PTHR11070">
    <property type="entry name" value="UVRD / RECB / PCRA DNA HELICASE FAMILY MEMBER"/>
    <property type="match status" value="1"/>
</dbReference>
<comment type="caution">
    <text evidence="11">The sequence shown here is derived from an EMBL/GenBank/DDBJ whole genome shotgun (WGS) entry which is preliminary data.</text>
</comment>
<dbReference type="Proteomes" id="UP000305095">
    <property type="component" value="Unassembled WGS sequence"/>
</dbReference>
<proteinExistence type="predicted"/>
<feature type="domain" description="UvrD-like helicase ATP-binding" evidence="10">
    <location>
        <begin position="227"/>
        <end position="497"/>
    </location>
</feature>
<comment type="catalytic activity">
    <reaction evidence="8">
        <text>ATP + H2O = ADP + phosphate + H(+)</text>
        <dbReference type="Rhea" id="RHEA:13065"/>
        <dbReference type="ChEBI" id="CHEBI:15377"/>
        <dbReference type="ChEBI" id="CHEBI:15378"/>
        <dbReference type="ChEBI" id="CHEBI:30616"/>
        <dbReference type="ChEBI" id="CHEBI:43474"/>
        <dbReference type="ChEBI" id="CHEBI:456216"/>
        <dbReference type="EC" id="5.6.2.4"/>
    </reaction>
</comment>
<dbReference type="InterPro" id="IPR000212">
    <property type="entry name" value="DNA_helicase_UvrD/REP"/>
</dbReference>
<accession>A0A4V6CYE3</accession>
<gene>
    <name evidence="11" type="ORF">FDV58_17915</name>
</gene>
<evidence type="ECO:0000313" key="11">
    <source>
        <dbReference type="EMBL" id="TKV80125.1"/>
    </source>
</evidence>
<dbReference type="GO" id="GO:0005524">
    <property type="term" value="F:ATP binding"/>
    <property type="evidence" value="ECO:0007669"/>
    <property type="project" value="UniProtKB-UniRule"/>
</dbReference>
<evidence type="ECO:0000259" key="10">
    <source>
        <dbReference type="PROSITE" id="PS51198"/>
    </source>
</evidence>
<keyword evidence="1 9" id="KW-0547">Nucleotide-binding</keyword>
<name>A0A4V6CYE3_BRAEL</name>
<evidence type="ECO:0000256" key="1">
    <source>
        <dbReference type="ARBA" id="ARBA00022741"/>
    </source>
</evidence>
<keyword evidence="3 9" id="KW-0347">Helicase</keyword>
<keyword evidence="5" id="KW-0413">Isomerase</keyword>
<keyword evidence="4 9" id="KW-0067">ATP-binding</keyword>
<evidence type="ECO:0000256" key="9">
    <source>
        <dbReference type="PROSITE-ProRule" id="PRU00560"/>
    </source>
</evidence>
<dbReference type="GO" id="GO:0000725">
    <property type="term" value="P:recombinational repair"/>
    <property type="evidence" value="ECO:0007669"/>
    <property type="project" value="TreeGrafter"/>
</dbReference>
<dbReference type="EC" id="5.6.2.4" evidence="7"/>
<evidence type="ECO:0000256" key="4">
    <source>
        <dbReference type="ARBA" id="ARBA00022840"/>
    </source>
</evidence>
<evidence type="ECO:0000256" key="5">
    <source>
        <dbReference type="ARBA" id="ARBA00023235"/>
    </source>
</evidence>
<evidence type="ECO:0000256" key="2">
    <source>
        <dbReference type="ARBA" id="ARBA00022801"/>
    </source>
</evidence>
<organism evidence="11 12">
    <name type="scientific">Bradyrhizobium elkanii</name>
    <dbReference type="NCBI Taxonomy" id="29448"/>
    <lineage>
        <taxon>Bacteria</taxon>
        <taxon>Pseudomonadati</taxon>
        <taxon>Pseudomonadota</taxon>
        <taxon>Alphaproteobacteria</taxon>
        <taxon>Hyphomicrobiales</taxon>
        <taxon>Nitrobacteraceae</taxon>
        <taxon>Bradyrhizobium</taxon>
    </lineage>
</organism>
<dbReference type="InterPro" id="IPR014017">
    <property type="entry name" value="DNA_helicase_UvrD-like_C"/>
</dbReference>
<evidence type="ECO:0000313" key="12">
    <source>
        <dbReference type="Proteomes" id="UP000305095"/>
    </source>
</evidence>
<dbReference type="InterPro" id="IPR027417">
    <property type="entry name" value="P-loop_NTPase"/>
</dbReference>
<evidence type="ECO:0000256" key="8">
    <source>
        <dbReference type="ARBA" id="ARBA00048988"/>
    </source>
</evidence>
<dbReference type="Pfam" id="PF13361">
    <property type="entry name" value="UvrD_C"/>
    <property type="match status" value="1"/>
</dbReference>
<dbReference type="EMBL" id="SZZP01000010">
    <property type="protein sequence ID" value="TKV80125.1"/>
    <property type="molecule type" value="Genomic_DNA"/>
</dbReference>
<evidence type="ECO:0000256" key="3">
    <source>
        <dbReference type="ARBA" id="ARBA00022806"/>
    </source>
</evidence>
<dbReference type="SUPFAM" id="SSF52540">
    <property type="entry name" value="P-loop containing nucleoside triphosphate hydrolases"/>
    <property type="match status" value="1"/>
</dbReference>
<dbReference type="GO" id="GO:0016887">
    <property type="term" value="F:ATP hydrolysis activity"/>
    <property type="evidence" value="ECO:0007669"/>
    <property type="project" value="RHEA"/>
</dbReference>
<dbReference type="Gene3D" id="3.40.50.300">
    <property type="entry name" value="P-loop containing nucleotide triphosphate hydrolases"/>
    <property type="match status" value="2"/>
</dbReference>
<keyword evidence="2 9" id="KW-0378">Hydrolase</keyword>
<dbReference type="Pfam" id="PF00580">
    <property type="entry name" value="UvrD-helicase"/>
    <property type="match status" value="1"/>
</dbReference>
<reference evidence="11 12" key="1">
    <citation type="submission" date="2019-05" db="EMBL/GenBank/DDBJ databases">
        <title>Draft Genome of Bradyrhizobium elkanii strain SEMIA 938, Used in Commercial Inoculants for Lupinus spp. in Brazil.</title>
        <authorList>
            <person name="Hungria M."/>
            <person name="Delamuta J.R.M."/>
            <person name="Ribeiro R.A."/>
            <person name="Nogueira M.A."/>
        </authorList>
    </citation>
    <scope>NUCLEOTIDE SEQUENCE [LARGE SCALE GENOMIC DNA]</scope>
    <source>
        <strain evidence="11 12">Semia 938</strain>
    </source>
</reference>
<evidence type="ECO:0000256" key="7">
    <source>
        <dbReference type="ARBA" id="ARBA00034808"/>
    </source>
</evidence>
<feature type="binding site" evidence="9">
    <location>
        <begin position="248"/>
        <end position="255"/>
    </location>
    <ligand>
        <name>ATP</name>
        <dbReference type="ChEBI" id="CHEBI:30616"/>
    </ligand>
</feature>